<dbReference type="AlphaFoldDB" id="A0ABD0YX25"/>
<dbReference type="Proteomes" id="UP001558652">
    <property type="component" value="Unassembled WGS sequence"/>
</dbReference>
<feature type="coiled-coil region" evidence="1">
    <location>
        <begin position="118"/>
        <end position="329"/>
    </location>
</feature>
<feature type="coiled-coil region" evidence="1">
    <location>
        <begin position="389"/>
        <end position="426"/>
    </location>
</feature>
<evidence type="ECO:0000313" key="3">
    <source>
        <dbReference type="Proteomes" id="UP001558652"/>
    </source>
</evidence>
<evidence type="ECO:0000313" key="2">
    <source>
        <dbReference type="EMBL" id="KAL1123734.1"/>
    </source>
</evidence>
<evidence type="ECO:0000256" key="1">
    <source>
        <dbReference type="SAM" id="Coils"/>
    </source>
</evidence>
<protein>
    <submittedName>
        <fullName evidence="2">Uncharacterized protein</fullName>
    </submittedName>
</protein>
<reference evidence="2 3" key="1">
    <citation type="submission" date="2024-07" db="EMBL/GenBank/DDBJ databases">
        <title>Chromosome-level genome assembly of the water stick insect Ranatra chinensis (Heteroptera: Nepidae).</title>
        <authorList>
            <person name="Liu X."/>
        </authorList>
    </citation>
    <scope>NUCLEOTIDE SEQUENCE [LARGE SCALE GENOMIC DNA]</scope>
    <source>
        <strain evidence="2">Cailab_2021Rc</strain>
        <tissue evidence="2">Muscle</tissue>
    </source>
</reference>
<sequence>MSELRGANLELMMIAAKFQHAYQLANRWLQYTNRQKAEAERKADTAVAALQVIVCRQRQQIEDFEQFEVELRKQKSALEGQLKKVCSENNSNKVEQLKSVIKTFESKLCGYEGNQSAVAHLQNKLQQAHELLDSMKLEKELALNELQQERSANTVHSNRIASLKSDYAAKREEAEHWQSRANKLKENVSSLFEEIQILRRENVRNFTELSASYKNVECQIESLNLELDKLKEENCQLSRKLMKNTQIACEMREGHHMTVEQLNKEVEKLKIENGCLKSHCQQECGSQNDQDAEWKQRYKEKCNEASVIYSELEAKNKETDEKNRLLQKRKEAIDFLSGKVAELETSIVEKDNLLKYLECNLRQFSKQCEECQVSLRNEMARTKQLEHHLSSAKERIATMTQVIDQLESEKDKLLEVLSKKVEAEKKQSCQEMTFATPGGNDKLAEQRKFSIKLAQKLRIYKEKLNTSLNHNRNLMETLNKLHSLNRVLLGAQQSGGQCPGGTWVGDPQGQLRGQQHLQSHPTPSYNWNILNLLLYHKWLSRWMALTTLKRIVCQQVDPCGTDGMFWPQIRFQVAESEESEHY</sequence>
<keyword evidence="1" id="KW-0175">Coiled coil</keyword>
<accession>A0ABD0YX25</accession>
<proteinExistence type="predicted"/>
<keyword evidence="3" id="KW-1185">Reference proteome</keyword>
<name>A0ABD0YX25_9HEMI</name>
<gene>
    <name evidence="2" type="ORF">AAG570_001507</name>
</gene>
<organism evidence="2 3">
    <name type="scientific">Ranatra chinensis</name>
    <dbReference type="NCBI Taxonomy" id="642074"/>
    <lineage>
        <taxon>Eukaryota</taxon>
        <taxon>Metazoa</taxon>
        <taxon>Ecdysozoa</taxon>
        <taxon>Arthropoda</taxon>
        <taxon>Hexapoda</taxon>
        <taxon>Insecta</taxon>
        <taxon>Pterygota</taxon>
        <taxon>Neoptera</taxon>
        <taxon>Paraneoptera</taxon>
        <taxon>Hemiptera</taxon>
        <taxon>Heteroptera</taxon>
        <taxon>Panheteroptera</taxon>
        <taxon>Nepomorpha</taxon>
        <taxon>Nepidae</taxon>
        <taxon>Ranatrinae</taxon>
        <taxon>Ranatra</taxon>
    </lineage>
</organism>
<comment type="caution">
    <text evidence="2">The sequence shown here is derived from an EMBL/GenBank/DDBJ whole genome shotgun (WGS) entry which is preliminary data.</text>
</comment>
<dbReference type="EMBL" id="JBFDAA010000011">
    <property type="protein sequence ID" value="KAL1123734.1"/>
    <property type="molecule type" value="Genomic_DNA"/>
</dbReference>